<accession>A0A915KHJ0</accession>
<protein>
    <submittedName>
        <fullName evidence="3">Uncharacterized protein</fullName>
    </submittedName>
</protein>
<keyword evidence="2" id="KW-1185">Reference proteome</keyword>
<name>A0A915KHJ0_ROMCU</name>
<organism evidence="2 3">
    <name type="scientific">Romanomermis culicivorax</name>
    <name type="common">Nematode worm</name>
    <dbReference type="NCBI Taxonomy" id="13658"/>
    <lineage>
        <taxon>Eukaryota</taxon>
        <taxon>Metazoa</taxon>
        <taxon>Ecdysozoa</taxon>
        <taxon>Nematoda</taxon>
        <taxon>Enoplea</taxon>
        <taxon>Dorylaimia</taxon>
        <taxon>Mermithida</taxon>
        <taxon>Mermithoidea</taxon>
        <taxon>Mermithidae</taxon>
        <taxon>Romanomermis</taxon>
    </lineage>
</organism>
<evidence type="ECO:0000256" key="1">
    <source>
        <dbReference type="SAM" id="MobiDB-lite"/>
    </source>
</evidence>
<reference evidence="3" key="1">
    <citation type="submission" date="2022-11" db="UniProtKB">
        <authorList>
            <consortium name="WormBaseParasite"/>
        </authorList>
    </citation>
    <scope>IDENTIFICATION</scope>
</reference>
<sequence>TPTPSNIFWKFWYHIPKFLIQHSLPQLVRPITGVSYMPASHPHLLKWASLVPAYNKLLPISEAKKKDLITMCKAKNGQFPLIPKVYHRFYEELPSSKQQKNTAPEPSTVDSDYDDDE</sequence>
<dbReference type="WBParaSite" id="nRc.2.0.1.t38303-RA">
    <property type="protein sequence ID" value="nRc.2.0.1.t38303-RA"/>
    <property type="gene ID" value="nRc.2.0.1.g38303"/>
</dbReference>
<evidence type="ECO:0000313" key="2">
    <source>
        <dbReference type="Proteomes" id="UP000887565"/>
    </source>
</evidence>
<proteinExistence type="predicted"/>
<evidence type="ECO:0000313" key="3">
    <source>
        <dbReference type="WBParaSite" id="nRc.2.0.1.t38303-RA"/>
    </source>
</evidence>
<feature type="compositionally biased region" description="Polar residues" evidence="1">
    <location>
        <begin position="95"/>
        <end position="110"/>
    </location>
</feature>
<feature type="region of interest" description="Disordered" evidence="1">
    <location>
        <begin position="95"/>
        <end position="117"/>
    </location>
</feature>
<dbReference type="Proteomes" id="UP000887565">
    <property type="component" value="Unplaced"/>
</dbReference>
<dbReference type="AlphaFoldDB" id="A0A915KHJ0"/>